<keyword evidence="7 8" id="KW-0739">Sodium transport</keyword>
<keyword evidence="5 8" id="KW-0406">Ion transport</keyword>
<dbReference type="GO" id="GO:0016655">
    <property type="term" value="F:oxidoreductase activity, acting on NAD(P)H, quinone or similar compound as acceptor"/>
    <property type="evidence" value="ECO:0007669"/>
    <property type="project" value="UniProtKB-UniRule"/>
</dbReference>
<organism evidence="12 13">
    <name type="scientific">Haliscomenobacter hydrossis (strain ATCC 27775 / DSM 1100 / LMG 10767 / O)</name>
    <dbReference type="NCBI Taxonomy" id="760192"/>
    <lineage>
        <taxon>Bacteria</taxon>
        <taxon>Pseudomonadati</taxon>
        <taxon>Bacteroidota</taxon>
        <taxon>Saprospiria</taxon>
        <taxon>Saprospirales</taxon>
        <taxon>Haliscomenobacteraceae</taxon>
        <taxon>Haliscomenobacter</taxon>
    </lineage>
</organism>
<dbReference type="AlphaFoldDB" id="F4KQY9"/>
<evidence type="ECO:0000256" key="2">
    <source>
        <dbReference type="ARBA" id="ARBA00022967"/>
    </source>
</evidence>
<sequence length="471" mass="51850">MEIRTAETPIADNAEGDALKKLKRGFDVRLHGEAEKVINNQVQVNTFAVQPPNFAGISPMPKLEVQEGQHVKAGDALFFDKRNPDLIHVAPISGEVIAINRGERRAIQEVVILADRTIQYRTYAAVPNVENSSREALVAFLLESGAWPLIRQRPYNVLADQNAVPRDIFISTFDTAPLAPDLNLIVEGKAAVFQKGLDVLNRLTSGKVYLGIDGRGISVPSTVFTQANGVEKVRFKGKHPAGNVGVQIHHIRPIRSKEKVWTLGVQDVLTLGTLFLEGKYDASRIVALTGAALDKPAYVKTCIGANIGDLLKGHTLDGNARIISGDVLSGKSKLPAQFLDCYDDQITVIPEGDDYELFGWLLPSSARPSTSKTFFSSIFSNIWVYNVNTNTHGEKRAFVMTGQYEDVLPMDIFPQHLLKAIITNDIEKIEGLGIHEVVEEDLALCEFACTSKQPLQKILREGMEMMIKEGL</sequence>
<dbReference type="EMBL" id="CP002691">
    <property type="protein sequence ID" value="AEE52274.1"/>
    <property type="molecule type" value="Genomic_DNA"/>
</dbReference>
<name>F4KQY9_HALH1</name>
<dbReference type="InterPro" id="IPR056148">
    <property type="entry name" value="NQRA_2nd"/>
</dbReference>
<dbReference type="GO" id="GO:0006814">
    <property type="term" value="P:sodium ion transport"/>
    <property type="evidence" value="ECO:0007669"/>
    <property type="project" value="UniProtKB-UniRule"/>
</dbReference>
<dbReference type="OrthoDB" id="9774536at2"/>
<evidence type="ECO:0000256" key="7">
    <source>
        <dbReference type="ARBA" id="ARBA00023201"/>
    </source>
</evidence>
<keyword evidence="6 8" id="KW-0830">Ubiquinone</keyword>
<feature type="domain" description="NqrA second alpha/beta" evidence="11">
    <location>
        <begin position="133"/>
        <end position="279"/>
    </location>
</feature>
<feature type="domain" description="Na(+)-translocating NADH-quinone reductase subunit A C-terminal" evidence="10">
    <location>
        <begin position="285"/>
        <end position="331"/>
    </location>
</feature>
<dbReference type="NCBIfam" id="NF003761">
    <property type="entry name" value="PRK05352.1-4"/>
    <property type="match status" value="1"/>
</dbReference>
<evidence type="ECO:0000256" key="5">
    <source>
        <dbReference type="ARBA" id="ARBA00023065"/>
    </source>
</evidence>
<comment type="subunit">
    <text evidence="8">Composed of six subunits; NqrA, NqrB, NqrC, NqrD, NqrE and NqrF.</text>
</comment>
<proteinExistence type="inferred from homology"/>
<dbReference type="InterPro" id="IPR056147">
    <property type="entry name" value="NQRA_N"/>
</dbReference>
<dbReference type="EC" id="7.2.1.1" evidence="8"/>
<dbReference type="STRING" id="760192.Halhy_4432"/>
<dbReference type="HAMAP" id="MF_00425">
    <property type="entry name" value="NqrA"/>
    <property type="match status" value="1"/>
</dbReference>
<comment type="function">
    <text evidence="8">NQR complex catalyzes the reduction of ubiquinone-1 to ubiquinol by two successive reactions, coupled with the transport of Na(+) ions from the cytoplasm to the periplasm. NqrA to NqrE are probably involved in the second step, the conversion of ubisemiquinone to ubiquinol.</text>
</comment>
<evidence type="ECO:0000256" key="8">
    <source>
        <dbReference type="HAMAP-Rule" id="MF_00425"/>
    </source>
</evidence>
<comment type="similarity">
    <text evidence="8">Belongs to the NqrA family.</text>
</comment>
<dbReference type="Pfam" id="PF24836">
    <property type="entry name" value="NQRA_2nd"/>
    <property type="match status" value="1"/>
</dbReference>
<keyword evidence="1 8" id="KW-0813">Transport</keyword>
<dbReference type="PANTHER" id="PTHR37839:SF1">
    <property type="entry name" value="NA(+)-TRANSLOCATING NADH-QUINONE REDUCTASE SUBUNIT A"/>
    <property type="match status" value="1"/>
</dbReference>
<keyword evidence="13" id="KW-1185">Reference proteome</keyword>
<dbReference type="Pfam" id="PF05896">
    <property type="entry name" value="NQRA_N"/>
    <property type="match status" value="1"/>
</dbReference>
<dbReference type="KEGG" id="hhy:Halhy_4432"/>
<evidence type="ECO:0000259" key="10">
    <source>
        <dbReference type="Pfam" id="PF11973"/>
    </source>
</evidence>
<evidence type="ECO:0000256" key="1">
    <source>
        <dbReference type="ARBA" id="ARBA00022448"/>
    </source>
</evidence>
<dbReference type="HOGENOM" id="CLU_046656_0_0_10"/>
<evidence type="ECO:0000256" key="6">
    <source>
        <dbReference type="ARBA" id="ARBA00023075"/>
    </source>
</evidence>
<protein>
    <recommendedName>
        <fullName evidence="8">Na(+)-translocating NADH-quinone reductase subunit A</fullName>
        <shortName evidence="8">Na(+)-NQR subunit A</shortName>
        <shortName evidence="8">Na(+)-translocating NQR subunit A</shortName>
        <ecNumber evidence="8">7.2.1.1</ecNumber>
    </recommendedName>
    <alternativeName>
        <fullName evidence="8">NQR complex subunit A</fullName>
    </alternativeName>
    <alternativeName>
        <fullName evidence="8">NQR-1 subunit A</fullName>
    </alternativeName>
</protein>
<dbReference type="NCBIfam" id="TIGR01936">
    <property type="entry name" value="nqrA"/>
    <property type="match status" value="1"/>
</dbReference>
<evidence type="ECO:0000313" key="13">
    <source>
        <dbReference type="Proteomes" id="UP000008461"/>
    </source>
</evidence>
<evidence type="ECO:0000256" key="4">
    <source>
        <dbReference type="ARBA" id="ARBA00023053"/>
    </source>
</evidence>
<evidence type="ECO:0000259" key="9">
    <source>
        <dbReference type="Pfam" id="PF05896"/>
    </source>
</evidence>
<dbReference type="PANTHER" id="PTHR37839">
    <property type="entry name" value="NA(+)-TRANSLOCATING NADH-QUINONE REDUCTASE SUBUNIT A"/>
    <property type="match status" value="1"/>
</dbReference>
<reference key="2">
    <citation type="submission" date="2011-04" db="EMBL/GenBank/DDBJ databases">
        <title>Complete sequence of chromosome of Haliscomenobacter hydrossis DSM 1100.</title>
        <authorList>
            <consortium name="US DOE Joint Genome Institute (JGI-PGF)"/>
            <person name="Lucas S."/>
            <person name="Han J."/>
            <person name="Lapidus A."/>
            <person name="Bruce D."/>
            <person name="Goodwin L."/>
            <person name="Pitluck S."/>
            <person name="Peters L."/>
            <person name="Kyrpides N."/>
            <person name="Mavromatis K."/>
            <person name="Ivanova N."/>
            <person name="Ovchinnikova G."/>
            <person name="Pagani I."/>
            <person name="Daligault H."/>
            <person name="Detter J.C."/>
            <person name="Han C."/>
            <person name="Land M."/>
            <person name="Hauser L."/>
            <person name="Markowitz V."/>
            <person name="Cheng J.-F."/>
            <person name="Hugenholtz P."/>
            <person name="Woyke T."/>
            <person name="Wu D."/>
            <person name="Verbarg S."/>
            <person name="Frueling A."/>
            <person name="Brambilla E."/>
            <person name="Klenk H.-P."/>
            <person name="Eisen J.A."/>
        </authorList>
    </citation>
    <scope>NUCLEOTIDE SEQUENCE</scope>
    <source>
        <strain>DSM 1100</strain>
    </source>
</reference>
<gene>
    <name evidence="8" type="primary">nqrA</name>
    <name evidence="12" type="ordered locus">Halhy_4432</name>
</gene>
<dbReference type="Pfam" id="PF11973">
    <property type="entry name" value="NQRA_SLBB"/>
    <property type="match status" value="1"/>
</dbReference>
<dbReference type="InterPro" id="IPR022615">
    <property type="entry name" value="NqrA_C_domain"/>
</dbReference>
<evidence type="ECO:0000259" key="11">
    <source>
        <dbReference type="Pfam" id="PF24836"/>
    </source>
</evidence>
<dbReference type="eggNOG" id="COG1726">
    <property type="taxonomic scope" value="Bacteria"/>
</dbReference>
<evidence type="ECO:0000313" key="12">
    <source>
        <dbReference type="EMBL" id="AEE52274.1"/>
    </source>
</evidence>
<reference evidence="12 13" key="1">
    <citation type="journal article" date="2011" name="Stand. Genomic Sci.">
        <title>Complete genome sequence of Haliscomenobacter hydrossis type strain (O).</title>
        <authorList>
            <consortium name="US DOE Joint Genome Institute (JGI-PGF)"/>
            <person name="Daligault H."/>
            <person name="Lapidus A."/>
            <person name="Zeytun A."/>
            <person name="Nolan M."/>
            <person name="Lucas S."/>
            <person name="Del Rio T.G."/>
            <person name="Tice H."/>
            <person name="Cheng J.F."/>
            <person name="Tapia R."/>
            <person name="Han C."/>
            <person name="Goodwin L."/>
            <person name="Pitluck S."/>
            <person name="Liolios K."/>
            <person name="Pagani I."/>
            <person name="Ivanova N."/>
            <person name="Huntemann M."/>
            <person name="Mavromatis K."/>
            <person name="Mikhailova N."/>
            <person name="Pati A."/>
            <person name="Chen A."/>
            <person name="Palaniappan K."/>
            <person name="Land M."/>
            <person name="Hauser L."/>
            <person name="Brambilla E.M."/>
            <person name="Rohde M."/>
            <person name="Verbarg S."/>
            <person name="Goker M."/>
            <person name="Bristow J."/>
            <person name="Eisen J.A."/>
            <person name="Markowitz V."/>
            <person name="Hugenholtz P."/>
            <person name="Kyrpides N.C."/>
            <person name="Klenk H.P."/>
            <person name="Woyke T."/>
        </authorList>
    </citation>
    <scope>NUCLEOTIDE SEQUENCE [LARGE SCALE GENOMIC DNA]</scope>
    <source>
        <strain evidence="13">ATCC 27775 / DSM 1100 / LMG 10767 / O</strain>
    </source>
</reference>
<comment type="catalytic activity">
    <reaction evidence="8">
        <text>a ubiquinone + n Na(+)(in) + NADH + H(+) = a ubiquinol + n Na(+)(out) + NAD(+)</text>
        <dbReference type="Rhea" id="RHEA:47748"/>
        <dbReference type="Rhea" id="RHEA-COMP:9565"/>
        <dbReference type="Rhea" id="RHEA-COMP:9566"/>
        <dbReference type="ChEBI" id="CHEBI:15378"/>
        <dbReference type="ChEBI" id="CHEBI:16389"/>
        <dbReference type="ChEBI" id="CHEBI:17976"/>
        <dbReference type="ChEBI" id="CHEBI:29101"/>
        <dbReference type="ChEBI" id="CHEBI:57540"/>
        <dbReference type="ChEBI" id="CHEBI:57945"/>
        <dbReference type="EC" id="7.2.1.1"/>
    </reaction>
</comment>
<keyword evidence="2 8" id="KW-1278">Translocase</keyword>
<evidence type="ECO:0000256" key="3">
    <source>
        <dbReference type="ARBA" id="ARBA00023027"/>
    </source>
</evidence>
<dbReference type="Proteomes" id="UP000008461">
    <property type="component" value="Chromosome"/>
</dbReference>
<dbReference type="RefSeq" id="WP_013766812.1">
    <property type="nucleotide sequence ID" value="NC_015510.1"/>
</dbReference>
<feature type="domain" description="NqrA N-terminal barrel-sandwich hybrid" evidence="9">
    <location>
        <begin position="21"/>
        <end position="114"/>
    </location>
</feature>
<dbReference type="InterPro" id="IPR008703">
    <property type="entry name" value="NqrA"/>
</dbReference>
<keyword evidence="4 8" id="KW-0915">Sodium</keyword>
<keyword evidence="3 8" id="KW-0520">NAD</keyword>
<accession>F4KQY9</accession>